<sequence>MIHSTFSFAEWVETLISDPENALTPDEAVVAFGAVQKRQTFINCDIKSGDGAWHNLADRGRRNQYYDVTELHSHCTRYDAQVITVPINNQGVRSVNCNDIGRTVGVIMNHCTRSNNRVGGQAVIPQGSVSLNLQVPLI</sequence>
<keyword evidence="2" id="KW-1185">Reference proteome</keyword>
<dbReference type="STRING" id="1231657.A0A1Y2A403"/>
<name>A0A1Y2A403_9PLEO</name>
<dbReference type="EMBL" id="MCFA01000013">
    <property type="protein sequence ID" value="ORY17263.1"/>
    <property type="molecule type" value="Genomic_DNA"/>
</dbReference>
<gene>
    <name evidence="1" type="ORF">BCR34DRAFT_597053</name>
</gene>
<dbReference type="AlphaFoldDB" id="A0A1Y2A403"/>
<dbReference type="OrthoDB" id="2112446at2759"/>
<accession>A0A1Y2A403</accession>
<organism evidence="1 2">
    <name type="scientific">Clohesyomyces aquaticus</name>
    <dbReference type="NCBI Taxonomy" id="1231657"/>
    <lineage>
        <taxon>Eukaryota</taxon>
        <taxon>Fungi</taxon>
        <taxon>Dikarya</taxon>
        <taxon>Ascomycota</taxon>
        <taxon>Pezizomycotina</taxon>
        <taxon>Dothideomycetes</taxon>
        <taxon>Pleosporomycetidae</taxon>
        <taxon>Pleosporales</taxon>
        <taxon>Lindgomycetaceae</taxon>
        <taxon>Clohesyomyces</taxon>
    </lineage>
</organism>
<dbReference type="Proteomes" id="UP000193144">
    <property type="component" value="Unassembled WGS sequence"/>
</dbReference>
<reference evidence="1 2" key="1">
    <citation type="submission" date="2016-07" db="EMBL/GenBank/DDBJ databases">
        <title>Pervasive Adenine N6-methylation of Active Genes in Fungi.</title>
        <authorList>
            <consortium name="DOE Joint Genome Institute"/>
            <person name="Mondo S.J."/>
            <person name="Dannebaum R.O."/>
            <person name="Kuo R.C."/>
            <person name="Labutti K."/>
            <person name="Haridas S."/>
            <person name="Kuo A."/>
            <person name="Salamov A."/>
            <person name="Ahrendt S.R."/>
            <person name="Lipzen A."/>
            <person name="Sullivan W."/>
            <person name="Andreopoulos W.B."/>
            <person name="Clum A."/>
            <person name="Lindquist E."/>
            <person name="Daum C."/>
            <person name="Ramamoorthy G.K."/>
            <person name="Gryganskyi A."/>
            <person name="Culley D."/>
            <person name="Magnuson J.K."/>
            <person name="James T.Y."/>
            <person name="O'Malley M.A."/>
            <person name="Stajich J.E."/>
            <person name="Spatafora J.W."/>
            <person name="Visel A."/>
            <person name="Grigoriev I.V."/>
        </authorList>
    </citation>
    <scope>NUCLEOTIDE SEQUENCE [LARGE SCALE GENOMIC DNA]</scope>
    <source>
        <strain evidence="1 2">CBS 115471</strain>
    </source>
</reference>
<evidence type="ECO:0000313" key="2">
    <source>
        <dbReference type="Proteomes" id="UP000193144"/>
    </source>
</evidence>
<protein>
    <submittedName>
        <fullName evidence="1">Uncharacterized protein</fullName>
    </submittedName>
</protein>
<comment type="caution">
    <text evidence="1">The sequence shown here is derived from an EMBL/GenBank/DDBJ whole genome shotgun (WGS) entry which is preliminary data.</text>
</comment>
<evidence type="ECO:0000313" key="1">
    <source>
        <dbReference type="EMBL" id="ORY17263.1"/>
    </source>
</evidence>
<proteinExistence type="predicted"/>